<keyword evidence="3" id="KW-1185">Reference proteome</keyword>
<gene>
    <name evidence="2" type="ORF">NEZAVI_LOCUS2157</name>
</gene>
<feature type="transmembrane region" description="Helical" evidence="1">
    <location>
        <begin position="87"/>
        <end position="109"/>
    </location>
</feature>
<feature type="transmembrane region" description="Helical" evidence="1">
    <location>
        <begin position="7"/>
        <end position="26"/>
    </location>
</feature>
<feature type="transmembrane region" description="Helical" evidence="1">
    <location>
        <begin position="129"/>
        <end position="153"/>
    </location>
</feature>
<evidence type="ECO:0008006" key="4">
    <source>
        <dbReference type="Google" id="ProtNLM"/>
    </source>
</evidence>
<keyword evidence="1" id="KW-0472">Membrane</keyword>
<dbReference type="EMBL" id="OV725077">
    <property type="protein sequence ID" value="CAH1391069.1"/>
    <property type="molecule type" value="Genomic_DNA"/>
</dbReference>
<proteinExistence type="predicted"/>
<reference evidence="2" key="1">
    <citation type="submission" date="2022-01" db="EMBL/GenBank/DDBJ databases">
        <authorList>
            <person name="King R."/>
        </authorList>
    </citation>
    <scope>NUCLEOTIDE SEQUENCE</scope>
</reference>
<feature type="transmembrane region" description="Helical" evidence="1">
    <location>
        <begin position="53"/>
        <end position="75"/>
    </location>
</feature>
<evidence type="ECO:0000256" key="1">
    <source>
        <dbReference type="SAM" id="Phobius"/>
    </source>
</evidence>
<keyword evidence="1" id="KW-0812">Transmembrane</keyword>
<dbReference type="PANTHER" id="PTHR36692:SF3">
    <property type="entry name" value="PROTEIN SNAKESKIN"/>
    <property type="match status" value="1"/>
</dbReference>
<dbReference type="PANTHER" id="PTHR36692">
    <property type="entry name" value="PROTEIN SNAKESKIN"/>
    <property type="match status" value="1"/>
</dbReference>
<name>A0A9P0E9V9_NEZVI</name>
<accession>A0A9P0E9V9</accession>
<protein>
    <recommendedName>
        <fullName evidence="4">Protein snakeskin</fullName>
    </recommendedName>
</protein>
<evidence type="ECO:0000313" key="2">
    <source>
        <dbReference type="EMBL" id="CAH1391069.1"/>
    </source>
</evidence>
<evidence type="ECO:0000313" key="3">
    <source>
        <dbReference type="Proteomes" id="UP001152798"/>
    </source>
</evidence>
<dbReference type="OrthoDB" id="6592556at2759"/>
<dbReference type="InterPro" id="IPR038976">
    <property type="entry name" value="Ssk"/>
</dbReference>
<dbReference type="GO" id="GO:0005886">
    <property type="term" value="C:plasma membrane"/>
    <property type="evidence" value="ECO:0007669"/>
    <property type="project" value="TreeGrafter"/>
</dbReference>
<organism evidence="2 3">
    <name type="scientific">Nezara viridula</name>
    <name type="common">Southern green stink bug</name>
    <name type="synonym">Cimex viridulus</name>
    <dbReference type="NCBI Taxonomy" id="85310"/>
    <lineage>
        <taxon>Eukaryota</taxon>
        <taxon>Metazoa</taxon>
        <taxon>Ecdysozoa</taxon>
        <taxon>Arthropoda</taxon>
        <taxon>Hexapoda</taxon>
        <taxon>Insecta</taxon>
        <taxon>Pterygota</taxon>
        <taxon>Neoptera</taxon>
        <taxon>Paraneoptera</taxon>
        <taxon>Hemiptera</taxon>
        <taxon>Heteroptera</taxon>
        <taxon>Panheteroptera</taxon>
        <taxon>Pentatomomorpha</taxon>
        <taxon>Pentatomoidea</taxon>
        <taxon>Pentatomidae</taxon>
        <taxon>Pentatominae</taxon>
        <taxon>Nezara</taxon>
    </lineage>
</organism>
<sequence length="159" mass="17371">MDIQTIATIFIKVLKLVINFIILMLYRYGGKQGFLGVGGTWNLYEVKSADAEIIASGVFVGFFIYTSVILISYCFGTTKHKYSAVDIIMNVSGTILFTAVGGIALHYWVGFQDENHYVGISQEKQIGLALGSLSVVCAAIYLLDTVLSCIHIAHKHAIA</sequence>
<dbReference type="AlphaFoldDB" id="A0A9P0E9V9"/>
<keyword evidence="1" id="KW-1133">Transmembrane helix</keyword>
<dbReference type="Proteomes" id="UP001152798">
    <property type="component" value="Chromosome 1"/>
</dbReference>
<dbReference type="GO" id="GO:0019991">
    <property type="term" value="P:septate junction assembly"/>
    <property type="evidence" value="ECO:0007669"/>
    <property type="project" value="InterPro"/>
</dbReference>